<evidence type="ECO:0000256" key="4">
    <source>
        <dbReference type="ARBA" id="ARBA00022723"/>
    </source>
</evidence>
<dbReference type="EMBL" id="BLSD01000429">
    <property type="protein sequence ID" value="GFP40738.1"/>
    <property type="molecule type" value="Genomic_DNA"/>
</dbReference>
<dbReference type="GO" id="GO:0051536">
    <property type="term" value="F:iron-sulfur cluster binding"/>
    <property type="evidence" value="ECO:0007669"/>
    <property type="project" value="UniProtKB-KW"/>
</dbReference>
<dbReference type="InterPro" id="IPR011254">
    <property type="entry name" value="Prismane-like_sf"/>
</dbReference>
<keyword evidence="6" id="KW-0411">Iron-sulfur</keyword>
<dbReference type="RefSeq" id="WP_176236487.1">
    <property type="nucleotide sequence ID" value="NZ_BLSD01000429.1"/>
</dbReference>
<dbReference type="InterPro" id="IPR004461">
    <property type="entry name" value="CO_DH/Ac-CoA_synth_bsu"/>
</dbReference>
<dbReference type="GO" id="GO:0043885">
    <property type="term" value="F:anaerobic carbon-monoxide dehydrogenase activity"/>
    <property type="evidence" value="ECO:0007669"/>
    <property type="project" value="InterPro"/>
</dbReference>
<evidence type="ECO:0000313" key="9">
    <source>
        <dbReference type="Proteomes" id="UP000569018"/>
    </source>
</evidence>
<dbReference type="AlphaFoldDB" id="A0A6V8Q7P4"/>
<dbReference type="NCBIfam" id="NF003379">
    <property type="entry name" value="PRK04456.1"/>
    <property type="match status" value="1"/>
</dbReference>
<reference evidence="8 9" key="1">
    <citation type="journal article" date="2020" name="Front. Microbiol.">
        <title>Single-cell genomics of novel Actinobacteria with the Wood-Ljungdahl pathway discovered in a serpentinizing system.</title>
        <authorList>
            <person name="Merino N."/>
            <person name="Kawai M."/>
            <person name="Boyd E.S."/>
            <person name="Colman D.R."/>
            <person name="McGlynn S.E."/>
            <person name="Nealson K.H."/>
            <person name="Kurokawa K."/>
            <person name="Hongoh Y."/>
        </authorList>
    </citation>
    <scope>NUCLEOTIDE SEQUENCE [LARGE SCALE GENOMIC DNA]</scope>
    <source>
        <strain evidence="8 9">S47</strain>
    </source>
</reference>
<dbReference type="PANTHER" id="PTHR42281">
    <property type="match status" value="1"/>
</dbReference>
<feature type="non-terminal residue" evidence="8">
    <location>
        <position position="243"/>
    </location>
</feature>
<dbReference type="PANTHER" id="PTHR42281:SF1">
    <property type="entry name" value="ACETYL-COA DECARBONYLASE_SYNTHASE COMPLEX SUBUNIT BETA 1"/>
    <property type="match status" value="1"/>
</dbReference>
<dbReference type="Gene3D" id="3.40.970.20">
    <property type="entry name" value="Carbon monoxide dehydrogenase alpha subunit. Chain D, domain 4"/>
    <property type="match status" value="1"/>
</dbReference>
<keyword evidence="4" id="KW-0479">Metal-binding</keyword>
<dbReference type="NCBIfam" id="TIGR00316">
    <property type="entry name" value="cdhC"/>
    <property type="match status" value="1"/>
</dbReference>
<evidence type="ECO:0000256" key="5">
    <source>
        <dbReference type="ARBA" id="ARBA00023004"/>
    </source>
</evidence>
<dbReference type="SUPFAM" id="SSF56821">
    <property type="entry name" value="Prismane protein-like"/>
    <property type="match status" value="1"/>
</dbReference>
<sequence length="243" mass="27225">EVLEKDLEAVLERRIHQYINYIEGVFHMAQRYDIWIRIHKNAFKKGLNSLEEVGRILIDLFTAELPVIEKMSVEFVTDPVKVQELLTEALKVYKERDAKVKGLREEDVAEFYGCVLCQSFAPTHVCIITPERISLCGAINWFDGRAATKIDPEGAQFAVPKGNLIDEKGISYDNVNKVVAERSLGETTRFSLHSALSYPHTSCGCFEAIVFYIPEVDGFGIVSRDFVGATVIGNPFSTLAGMS</sequence>
<comment type="caution">
    <text evidence="8">The sequence shown here is derived from an EMBL/GenBank/DDBJ whole genome shotgun (WGS) entry which is preliminary data.</text>
</comment>
<dbReference type="Pfam" id="PF19436">
    <property type="entry name" value="ACS_CODH_B_C"/>
    <property type="match status" value="1"/>
</dbReference>
<keyword evidence="2" id="KW-0533">Nickel</keyword>
<proteinExistence type="predicted"/>
<evidence type="ECO:0000259" key="7">
    <source>
        <dbReference type="Pfam" id="PF19436"/>
    </source>
</evidence>
<feature type="domain" description="CO dehydrogenase/acetyl-CoA synthase complex beta subunit C-terminal" evidence="7">
    <location>
        <begin position="93"/>
        <end position="242"/>
    </location>
</feature>
<name>A0A6V8Q7P4_9ACTN</name>
<evidence type="ECO:0000256" key="3">
    <source>
        <dbReference type="ARBA" id="ARBA00022679"/>
    </source>
</evidence>
<dbReference type="GO" id="GO:0043884">
    <property type="term" value="F:CO-methylating acetyl-CoA synthase activity"/>
    <property type="evidence" value="ECO:0007669"/>
    <property type="project" value="UniProtKB-EC"/>
</dbReference>
<evidence type="ECO:0000256" key="6">
    <source>
        <dbReference type="ARBA" id="ARBA00023014"/>
    </source>
</evidence>
<dbReference type="EC" id="2.3.1.169" evidence="1"/>
<protein>
    <recommendedName>
        <fullName evidence="1">CO-methylating acetyl-CoA synthase</fullName>
        <ecNumber evidence="1">2.3.1.169</ecNumber>
    </recommendedName>
</protein>
<keyword evidence="3" id="KW-0808">Transferase</keyword>
<dbReference type="GO" id="GO:0006084">
    <property type="term" value="P:acetyl-CoA metabolic process"/>
    <property type="evidence" value="ECO:0007669"/>
    <property type="project" value="InterPro"/>
</dbReference>
<keyword evidence="5" id="KW-0408">Iron</keyword>
<feature type="non-terminal residue" evidence="8">
    <location>
        <position position="1"/>
    </location>
</feature>
<gene>
    <name evidence="8" type="ORF">HKBW3S47_02435</name>
</gene>
<evidence type="ECO:0000256" key="2">
    <source>
        <dbReference type="ARBA" id="ARBA00022596"/>
    </source>
</evidence>
<evidence type="ECO:0000313" key="8">
    <source>
        <dbReference type="EMBL" id="GFP40738.1"/>
    </source>
</evidence>
<dbReference type="Proteomes" id="UP000569018">
    <property type="component" value="Unassembled WGS sequence"/>
</dbReference>
<dbReference type="InterPro" id="IPR038571">
    <property type="entry name" value="CO_DH/Ac-CoA_synth_bsu_3_sf"/>
</dbReference>
<dbReference type="Pfam" id="PF03598">
    <property type="entry name" value="CdhC"/>
    <property type="match status" value="1"/>
</dbReference>
<dbReference type="GO" id="GO:0046872">
    <property type="term" value="F:metal ion binding"/>
    <property type="evidence" value="ECO:0007669"/>
    <property type="project" value="UniProtKB-KW"/>
</dbReference>
<accession>A0A6V8Q7P4</accession>
<dbReference type="InterPro" id="IPR045822">
    <property type="entry name" value="ACS_CODH_B_C"/>
</dbReference>
<dbReference type="Gene3D" id="3.30.1650.10">
    <property type="entry name" value="Bifunctional carbon monoxide dehydrogenase/acetyl-coa synthase(codh/acs), Chain M, domain 3"/>
    <property type="match status" value="1"/>
</dbReference>
<dbReference type="Gene3D" id="3.40.1470.10">
    <property type="entry name" value="Bifunctional carbon monoxide dehydrogenase/acetyl-coa synthase(codh/acs), Chain M, domain 5"/>
    <property type="match status" value="1"/>
</dbReference>
<organism evidence="8 9">
    <name type="scientific">Candidatus Hakubella thermalkaliphila</name>
    <dbReference type="NCBI Taxonomy" id="2754717"/>
    <lineage>
        <taxon>Bacteria</taxon>
        <taxon>Bacillati</taxon>
        <taxon>Actinomycetota</taxon>
        <taxon>Actinomycetota incertae sedis</taxon>
        <taxon>Candidatus Hakubellales</taxon>
        <taxon>Candidatus Hakubellaceae</taxon>
        <taxon>Candidatus Hakubella</taxon>
    </lineage>
</organism>
<evidence type="ECO:0000256" key="1">
    <source>
        <dbReference type="ARBA" id="ARBA00012244"/>
    </source>
</evidence>